<evidence type="ECO:0008006" key="4">
    <source>
        <dbReference type="Google" id="ProtNLM"/>
    </source>
</evidence>
<dbReference type="GO" id="GO:0003677">
    <property type="term" value="F:DNA binding"/>
    <property type="evidence" value="ECO:0007669"/>
    <property type="project" value="TreeGrafter"/>
</dbReference>
<dbReference type="InterPro" id="IPR018608">
    <property type="entry name" value="Gti1/Pac2"/>
</dbReference>
<keyword evidence="3" id="KW-1185">Reference proteome</keyword>
<name>A0A1E3QIK9_9ASCO</name>
<feature type="compositionally biased region" description="Low complexity" evidence="1">
    <location>
        <begin position="463"/>
        <end position="473"/>
    </location>
</feature>
<dbReference type="OrthoDB" id="5572844at2759"/>
<feature type="region of interest" description="Disordered" evidence="1">
    <location>
        <begin position="298"/>
        <end position="319"/>
    </location>
</feature>
<feature type="compositionally biased region" description="Polar residues" evidence="1">
    <location>
        <begin position="413"/>
        <end position="451"/>
    </location>
</feature>
<evidence type="ECO:0000313" key="2">
    <source>
        <dbReference type="EMBL" id="ODQ77529.1"/>
    </source>
</evidence>
<dbReference type="Proteomes" id="UP000094336">
    <property type="component" value="Unassembled WGS sequence"/>
</dbReference>
<evidence type="ECO:0000256" key="1">
    <source>
        <dbReference type="SAM" id="MobiDB-lite"/>
    </source>
</evidence>
<protein>
    <recommendedName>
        <fullName evidence="4">Gti1/Pac2 family protein</fullName>
    </recommendedName>
</protein>
<dbReference type="EMBL" id="KV454440">
    <property type="protein sequence ID" value="ODQ77529.1"/>
    <property type="molecule type" value="Genomic_DNA"/>
</dbReference>
<reference evidence="3" key="1">
    <citation type="submission" date="2016-05" db="EMBL/GenBank/DDBJ databases">
        <title>Comparative genomics of biotechnologically important yeasts.</title>
        <authorList>
            <consortium name="DOE Joint Genome Institute"/>
            <person name="Riley R."/>
            <person name="Haridas S."/>
            <person name="Wolfe K.H."/>
            <person name="Lopes M.R."/>
            <person name="Hittinger C.T."/>
            <person name="Goker M."/>
            <person name="Salamov A."/>
            <person name="Wisecaver J."/>
            <person name="Long T.M."/>
            <person name="Aerts A.L."/>
            <person name="Barry K."/>
            <person name="Choi C."/>
            <person name="Clum A."/>
            <person name="Coughlan A.Y."/>
            <person name="Deshpande S."/>
            <person name="Douglass A.P."/>
            <person name="Hanson S.J."/>
            <person name="Klenk H.-P."/>
            <person name="Labutti K."/>
            <person name="Lapidus A."/>
            <person name="Lindquist E."/>
            <person name="Lipzen A."/>
            <person name="Meier-Kolthoff J.P."/>
            <person name="Ohm R.A."/>
            <person name="Otillar R.P."/>
            <person name="Pangilinan J."/>
            <person name="Peng Y."/>
            <person name="Rokas A."/>
            <person name="Rosa C.A."/>
            <person name="Scheuner C."/>
            <person name="Sibirny A.A."/>
            <person name="Slot J.C."/>
            <person name="Stielow J.B."/>
            <person name="Sun H."/>
            <person name="Kurtzman C.P."/>
            <person name="Blackwell M."/>
            <person name="Grigoriev I.V."/>
            <person name="Jeffries T.W."/>
        </authorList>
    </citation>
    <scope>NUCLEOTIDE SEQUENCE [LARGE SCALE GENOMIC DNA]</scope>
    <source>
        <strain evidence="3">NRRL Y-12698</strain>
    </source>
</reference>
<dbReference type="PANTHER" id="PTHR28027">
    <property type="entry name" value="TRANSCRIPTIONAL REGULATOR MIT1"/>
    <property type="match status" value="1"/>
</dbReference>
<gene>
    <name evidence="2" type="ORF">BABINDRAFT_163529</name>
</gene>
<evidence type="ECO:0000313" key="3">
    <source>
        <dbReference type="Proteomes" id="UP000094336"/>
    </source>
</evidence>
<accession>A0A1E3QIK9</accession>
<organism evidence="2 3">
    <name type="scientific">Babjeviella inositovora NRRL Y-12698</name>
    <dbReference type="NCBI Taxonomy" id="984486"/>
    <lineage>
        <taxon>Eukaryota</taxon>
        <taxon>Fungi</taxon>
        <taxon>Dikarya</taxon>
        <taxon>Ascomycota</taxon>
        <taxon>Saccharomycotina</taxon>
        <taxon>Pichiomycetes</taxon>
        <taxon>Serinales incertae sedis</taxon>
        <taxon>Babjeviella</taxon>
    </lineage>
</organism>
<dbReference type="GeneID" id="30147818"/>
<dbReference type="RefSeq" id="XP_018982857.1">
    <property type="nucleotide sequence ID" value="XM_019129965.1"/>
</dbReference>
<dbReference type="Pfam" id="PF09729">
    <property type="entry name" value="Gti1_Pac2"/>
    <property type="match status" value="1"/>
</dbReference>
<feature type="region of interest" description="Disordered" evidence="1">
    <location>
        <begin position="92"/>
        <end position="112"/>
    </location>
</feature>
<dbReference type="PANTHER" id="PTHR28027:SF2">
    <property type="entry name" value="TRANSCRIPTIONAL REGULATOR MIT1"/>
    <property type="match status" value="1"/>
</dbReference>
<feature type="compositionally biased region" description="Polar residues" evidence="1">
    <location>
        <begin position="303"/>
        <end position="319"/>
    </location>
</feature>
<proteinExistence type="predicted"/>
<dbReference type="AlphaFoldDB" id="A0A1E3QIK9"/>
<feature type="region of interest" description="Disordered" evidence="1">
    <location>
        <begin position="413"/>
        <end position="473"/>
    </location>
</feature>
<sequence length="484" mass="52529">MSTPLNPTYFGYIGSTKDALLVIQATLNQQLHAVPRRPHDRERNALIQSGNCFVFSEEKSGIKRWTDGIAWSPSRILGRFLVYRELDRSALSESDDRKNKRKKLTSSASGQQLAAPLAYDSHISPHAQSASMNTETGRQLVGSLVASYAFKEQGLIKKTLSLTVAHRSRGASAAPEVLHLISYYNADDVISGKLVRPQDSTLSTSIAISDDLWLAVKESSLGGKIPIEDEAHYFIDGKFLQATAPVRKKSSPPPQPLLYYGNSYQPPQTQTFGHFDEYPAQTQQYYGNQPDAYSIGTKRKSVYSPTSKPKSPELVSSSFPPVATANQPSWYTYGSQAQSQPQPLGFPPLAGTQYFLQGVASPTLPLLSQHAESYPSAPPSQQLLPHLFHSLSVSSGAELYGYPQNNFYPGTRSSFGYSGAQQPPQQYNNSGNNRWYNDSALGQSANSTSGAGSLLEAKEPAGPSGSTLATAPAPAPLAAGYYNH</sequence>